<evidence type="ECO:0000313" key="2">
    <source>
        <dbReference type="EMBL" id="TCJ88196.1"/>
    </source>
</evidence>
<proteinExistence type="predicted"/>
<dbReference type="InterPro" id="IPR016181">
    <property type="entry name" value="Acyl_CoA_acyltransferase"/>
</dbReference>
<dbReference type="SUPFAM" id="SSF55729">
    <property type="entry name" value="Acyl-CoA N-acyltransferases (Nat)"/>
    <property type="match status" value="1"/>
</dbReference>
<reference evidence="2 3" key="1">
    <citation type="submission" date="2019-03" db="EMBL/GenBank/DDBJ databases">
        <title>Genomic Encyclopedia of Type Strains, Phase IV (KMG-IV): sequencing the most valuable type-strain genomes for metagenomic binning, comparative biology and taxonomic classification.</title>
        <authorList>
            <person name="Goeker M."/>
        </authorList>
    </citation>
    <scope>NUCLEOTIDE SEQUENCE [LARGE SCALE GENOMIC DNA]</scope>
    <source>
        <strain evidence="2 3">DSM 24830</strain>
    </source>
</reference>
<dbReference type="Proteomes" id="UP000294887">
    <property type="component" value="Unassembled WGS sequence"/>
</dbReference>
<dbReference type="EMBL" id="SMFQ01000002">
    <property type="protein sequence ID" value="TCJ88196.1"/>
    <property type="molecule type" value="Genomic_DNA"/>
</dbReference>
<evidence type="ECO:0000259" key="1">
    <source>
        <dbReference type="Pfam" id="PF13480"/>
    </source>
</evidence>
<organism evidence="2 3">
    <name type="scientific">Cocleimonas flava</name>
    <dbReference type="NCBI Taxonomy" id="634765"/>
    <lineage>
        <taxon>Bacteria</taxon>
        <taxon>Pseudomonadati</taxon>
        <taxon>Pseudomonadota</taxon>
        <taxon>Gammaproteobacteria</taxon>
        <taxon>Thiotrichales</taxon>
        <taxon>Thiotrichaceae</taxon>
        <taxon>Cocleimonas</taxon>
    </lineage>
</organism>
<accession>A0A4R1F250</accession>
<dbReference type="Pfam" id="PF13480">
    <property type="entry name" value="Acetyltransf_6"/>
    <property type="match status" value="1"/>
</dbReference>
<evidence type="ECO:0000313" key="3">
    <source>
        <dbReference type="Proteomes" id="UP000294887"/>
    </source>
</evidence>
<dbReference type="Gene3D" id="3.40.630.30">
    <property type="match status" value="1"/>
</dbReference>
<gene>
    <name evidence="2" type="ORF">EV695_0036</name>
</gene>
<dbReference type="OrthoDB" id="9808976at2"/>
<dbReference type="RefSeq" id="WP_131903877.1">
    <property type="nucleotide sequence ID" value="NZ_BAAAFU010000008.1"/>
</dbReference>
<sequence>MNLSIRVIDTDTGFRSIQKEWDALYENCDKAGIFSSWDWMHTWWEVFSKNLKTELFIICLYDEDSLVGIAPFHIVSSFPKSWIQGKTLCFIGSGEEKKDMIVTQFNDFIVAAGYEDQMVDQISDYLENTTSNWSFADFEFLLKDSLIAKCFSSVNSKIIKGEVDYGVRFIVSGMADFEQYQSKMGKRWRKMYAKKSRILSRDGEVTTKITDDLQSIDESFELLSKMHSSRWNDRAKLNIFDSPLFKEFHLEALKRLVPKQKAFIKTLYLDEKPLATYYCFVDKGVIHYYQSGFYSENANRYSPLFILVCNEIGEAIKNKQVFDFMFSDAGDSYKKEQYAAETEPMFRLRWSPHKYRFTLFNIAKFIQLKILKVD</sequence>
<protein>
    <submittedName>
        <fullName evidence="2">CelD/BcsL family acetyltransferase involved in cellulose biosynthesis</fullName>
    </submittedName>
</protein>
<dbReference type="AlphaFoldDB" id="A0A4R1F250"/>
<dbReference type="InterPro" id="IPR038740">
    <property type="entry name" value="BioF2-like_GNAT_dom"/>
</dbReference>
<keyword evidence="3" id="KW-1185">Reference proteome</keyword>
<keyword evidence="2" id="KW-0808">Transferase</keyword>
<comment type="caution">
    <text evidence="2">The sequence shown here is derived from an EMBL/GenBank/DDBJ whole genome shotgun (WGS) entry which is preliminary data.</text>
</comment>
<dbReference type="GO" id="GO:0016740">
    <property type="term" value="F:transferase activity"/>
    <property type="evidence" value="ECO:0007669"/>
    <property type="project" value="UniProtKB-KW"/>
</dbReference>
<feature type="domain" description="BioF2-like acetyltransferase" evidence="1">
    <location>
        <begin position="188"/>
        <end position="335"/>
    </location>
</feature>
<name>A0A4R1F250_9GAMM</name>